<reference evidence="2 3" key="1">
    <citation type="submission" date="2020-12" db="EMBL/GenBank/DDBJ databases">
        <title>Metabolic potential, ecology and presence of endohyphal bacteria is reflected in genomic diversity of Mucoromycotina.</title>
        <authorList>
            <person name="Muszewska A."/>
            <person name="Okrasinska A."/>
            <person name="Steczkiewicz K."/>
            <person name="Drgas O."/>
            <person name="Orlowska M."/>
            <person name="Perlinska-Lenart U."/>
            <person name="Aleksandrzak-Piekarczyk T."/>
            <person name="Szatraj K."/>
            <person name="Zielenkiewicz U."/>
            <person name="Pilsyk S."/>
            <person name="Malc E."/>
            <person name="Mieczkowski P."/>
            <person name="Kruszewska J.S."/>
            <person name="Biernat P."/>
            <person name="Pawlowska J."/>
        </authorList>
    </citation>
    <scope>NUCLEOTIDE SEQUENCE [LARGE SCALE GENOMIC DNA]</scope>
    <source>
        <strain evidence="2 3">CBS 142.35</strain>
    </source>
</reference>
<accession>A0A8H7S2D9</accession>
<dbReference type="EMBL" id="JAEPRB010000139">
    <property type="protein sequence ID" value="KAG2220497.1"/>
    <property type="molecule type" value="Genomic_DNA"/>
</dbReference>
<feature type="chain" id="PRO_5034061798" description="Galactose oxidase" evidence="1">
    <location>
        <begin position="20"/>
        <end position="145"/>
    </location>
</feature>
<gene>
    <name evidence="2" type="ORF">INT45_011501</name>
</gene>
<evidence type="ECO:0000313" key="2">
    <source>
        <dbReference type="EMBL" id="KAG2220497.1"/>
    </source>
</evidence>
<dbReference type="AlphaFoldDB" id="A0A8H7S2D9"/>
<dbReference type="SUPFAM" id="SSF50965">
    <property type="entry name" value="Galactose oxidase, central domain"/>
    <property type="match status" value="1"/>
</dbReference>
<evidence type="ECO:0000313" key="3">
    <source>
        <dbReference type="Proteomes" id="UP000646827"/>
    </source>
</evidence>
<protein>
    <recommendedName>
        <fullName evidence="4">Galactose oxidase</fullName>
    </recommendedName>
</protein>
<dbReference type="InterPro" id="IPR015915">
    <property type="entry name" value="Kelch-typ_b-propeller"/>
</dbReference>
<dbReference type="OrthoDB" id="432528at2759"/>
<sequence>MKVLLCILSAAFIGREVLASIPPARYSGDSVLLKKGLYYFGGRPDNNADAPGTIQDFIYLNISESFDVNDAQSAWENVEVIGTLTAERNYGYGMGVIPEEDSIMIYGGAGSNTFGSLLHYPVMLYNATSNRWQDLTEPPNALKQP</sequence>
<dbReference type="Proteomes" id="UP000646827">
    <property type="component" value="Unassembled WGS sequence"/>
</dbReference>
<dbReference type="Gene3D" id="2.120.10.80">
    <property type="entry name" value="Kelch-type beta propeller"/>
    <property type="match status" value="1"/>
</dbReference>
<dbReference type="InterPro" id="IPR011043">
    <property type="entry name" value="Gal_Oxase/kelch_b-propeller"/>
</dbReference>
<name>A0A8H7S2D9_9FUNG</name>
<organism evidence="2 3">
    <name type="scientific">Circinella minor</name>
    <dbReference type="NCBI Taxonomy" id="1195481"/>
    <lineage>
        <taxon>Eukaryota</taxon>
        <taxon>Fungi</taxon>
        <taxon>Fungi incertae sedis</taxon>
        <taxon>Mucoromycota</taxon>
        <taxon>Mucoromycotina</taxon>
        <taxon>Mucoromycetes</taxon>
        <taxon>Mucorales</taxon>
        <taxon>Lichtheimiaceae</taxon>
        <taxon>Circinella</taxon>
    </lineage>
</organism>
<keyword evidence="1" id="KW-0732">Signal</keyword>
<keyword evidence="3" id="KW-1185">Reference proteome</keyword>
<comment type="caution">
    <text evidence="2">The sequence shown here is derived from an EMBL/GenBank/DDBJ whole genome shotgun (WGS) entry which is preliminary data.</text>
</comment>
<feature type="signal peptide" evidence="1">
    <location>
        <begin position="1"/>
        <end position="19"/>
    </location>
</feature>
<evidence type="ECO:0000256" key="1">
    <source>
        <dbReference type="SAM" id="SignalP"/>
    </source>
</evidence>
<evidence type="ECO:0008006" key="4">
    <source>
        <dbReference type="Google" id="ProtNLM"/>
    </source>
</evidence>
<proteinExistence type="predicted"/>